<dbReference type="PANTHER" id="PTHR33284">
    <property type="entry name" value="RIBOSOMAL PROTEIN L25/GLN-TRNA SYNTHETASE, ANTI-CODON-BINDING DOMAIN-CONTAINING PROTEIN"/>
    <property type="match status" value="1"/>
</dbReference>
<comment type="function">
    <text evidence="5">This is one of the proteins that binds to the 5S RNA in the ribosome where it forms part of the central protuberance.</text>
</comment>
<dbReference type="GO" id="GO:0022625">
    <property type="term" value="C:cytosolic large ribosomal subunit"/>
    <property type="evidence" value="ECO:0007669"/>
    <property type="project" value="TreeGrafter"/>
</dbReference>
<sequence>MEQVPLTAQKRTILGRKVKQLRRDGFIPAHVFGHKVKTTHVQVKATEFGKVFEKVGETGIIDLSVNGEKKPVLVKNVQLHPVFDIPLHIDFYQVNLSEKVKVDVPLEIVGEAPAVHKKIGVLLTPIAELEIEALPADLPENIQVDVSHFENVGDEIKVKDLKVDRTKIEIHADEELVVTQIGELVTKEMEAVEAEVEAEQAEAAAEKATEEGAAAEGAPAAEGEAAATTEGAVAGGPLRSEASEPRPEGREKGAEEKKPEEAKTEQPQGEKKPQE</sequence>
<evidence type="ECO:0000259" key="7">
    <source>
        <dbReference type="Pfam" id="PF01386"/>
    </source>
</evidence>
<evidence type="ECO:0000256" key="4">
    <source>
        <dbReference type="ARBA" id="ARBA00023274"/>
    </source>
</evidence>
<evidence type="ECO:0000256" key="5">
    <source>
        <dbReference type="HAMAP-Rule" id="MF_01334"/>
    </source>
</evidence>
<evidence type="ECO:0000256" key="6">
    <source>
        <dbReference type="SAM" id="MobiDB-lite"/>
    </source>
</evidence>
<dbReference type="CDD" id="cd00495">
    <property type="entry name" value="Ribosomal_L25_TL5_CTC"/>
    <property type="match status" value="1"/>
</dbReference>
<dbReference type="Gene3D" id="2.40.240.10">
    <property type="entry name" value="Ribosomal Protein L25, Chain P"/>
    <property type="match status" value="1"/>
</dbReference>
<name>A0A1F5H230_9BACT</name>
<comment type="similarity">
    <text evidence="5">Belongs to the bacterial ribosomal protein bL25 family. CTC subfamily.</text>
</comment>
<dbReference type="Proteomes" id="UP000176740">
    <property type="component" value="Unassembled WGS sequence"/>
</dbReference>
<dbReference type="InterPro" id="IPR011035">
    <property type="entry name" value="Ribosomal_bL25/Gln-tRNA_synth"/>
</dbReference>
<feature type="domain" description="Large ribosomal subunit protein bL25 L25" evidence="7">
    <location>
        <begin position="6"/>
        <end position="91"/>
    </location>
</feature>
<dbReference type="Gene3D" id="2.170.120.20">
    <property type="entry name" value="Ribosomal protein L25, beta domain"/>
    <property type="match status" value="1"/>
</dbReference>
<evidence type="ECO:0000313" key="10">
    <source>
        <dbReference type="Proteomes" id="UP000176740"/>
    </source>
</evidence>
<evidence type="ECO:0000256" key="2">
    <source>
        <dbReference type="ARBA" id="ARBA00022884"/>
    </source>
</evidence>
<evidence type="ECO:0000256" key="1">
    <source>
        <dbReference type="ARBA" id="ARBA00022730"/>
    </source>
</evidence>
<dbReference type="InterPro" id="IPR020930">
    <property type="entry name" value="Ribosomal_uL5_bac-type"/>
</dbReference>
<keyword evidence="3 5" id="KW-0689">Ribosomal protein</keyword>
<dbReference type="InterPro" id="IPR037121">
    <property type="entry name" value="Ribosomal_bL25_C"/>
</dbReference>
<dbReference type="STRING" id="1797725.A3A49_00090"/>
<dbReference type="Pfam" id="PF14693">
    <property type="entry name" value="Ribosomal_TL5_C"/>
    <property type="match status" value="1"/>
</dbReference>
<keyword evidence="2 5" id="KW-0694">RNA-binding</keyword>
<keyword evidence="1 5" id="KW-0699">rRNA-binding</keyword>
<dbReference type="GO" id="GO:0003735">
    <property type="term" value="F:structural constituent of ribosome"/>
    <property type="evidence" value="ECO:0007669"/>
    <property type="project" value="InterPro"/>
</dbReference>
<dbReference type="PANTHER" id="PTHR33284:SF1">
    <property type="entry name" value="RIBOSOMAL PROTEIN L25_GLN-TRNA SYNTHETASE, ANTI-CODON-BINDING DOMAIN-CONTAINING PROTEIN"/>
    <property type="match status" value="1"/>
</dbReference>
<dbReference type="EMBL" id="MFBO01000014">
    <property type="protein sequence ID" value="OGD98222.1"/>
    <property type="molecule type" value="Genomic_DNA"/>
</dbReference>
<dbReference type="InterPro" id="IPR020056">
    <property type="entry name" value="Rbsml_bL25/Gln-tRNA_synth_N"/>
</dbReference>
<dbReference type="AlphaFoldDB" id="A0A1F5H230"/>
<reference evidence="9 10" key="1">
    <citation type="journal article" date="2016" name="Nat. Commun.">
        <title>Thousands of microbial genomes shed light on interconnected biogeochemical processes in an aquifer system.</title>
        <authorList>
            <person name="Anantharaman K."/>
            <person name="Brown C.T."/>
            <person name="Hug L.A."/>
            <person name="Sharon I."/>
            <person name="Castelle C.J."/>
            <person name="Probst A.J."/>
            <person name="Thomas B.C."/>
            <person name="Singh A."/>
            <person name="Wilkins M.J."/>
            <person name="Karaoz U."/>
            <person name="Brodie E.L."/>
            <person name="Williams K.H."/>
            <person name="Hubbard S.S."/>
            <person name="Banfield J.F."/>
        </authorList>
    </citation>
    <scope>NUCLEOTIDE SEQUENCE [LARGE SCALE GENOMIC DNA]</scope>
</reference>
<dbReference type="HAMAP" id="MF_01334">
    <property type="entry name" value="Ribosomal_bL25_CTC"/>
    <property type="match status" value="1"/>
</dbReference>
<evidence type="ECO:0000259" key="8">
    <source>
        <dbReference type="Pfam" id="PF14693"/>
    </source>
</evidence>
<evidence type="ECO:0000313" key="9">
    <source>
        <dbReference type="EMBL" id="OGD98222.1"/>
    </source>
</evidence>
<dbReference type="NCBIfam" id="TIGR00731">
    <property type="entry name" value="bL25_bact_ctc"/>
    <property type="match status" value="1"/>
</dbReference>
<dbReference type="InterPro" id="IPR020057">
    <property type="entry name" value="Ribosomal_bL25_b-dom"/>
</dbReference>
<dbReference type="InterPro" id="IPR001021">
    <property type="entry name" value="Ribosomal_bL25_long"/>
</dbReference>
<comment type="caution">
    <text evidence="9">The sequence shown here is derived from an EMBL/GenBank/DDBJ whole genome shotgun (WGS) entry which is preliminary data.</text>
</comment>
<dbReference type="GO" id="GO:0008097">
    <property type="term" value="F:5S rRNA binding"/>
    <property type="evidence" value="ECO:0007669"/>
    <property type="project" value="InterPro"/>
</dbReference>
<feature type="compositionally biased region" description="Basic and acidic residues" evidence="6">
    <location>
        <begin position="241"/>
        <end position="275"/>
    </location>
</feature>
<comment type="subunit">
    <text evidence="5">Part of the 50S ribosomal subunit; part of the 5S rRNA/L5/L18/L25 subcomplex. Contacts the 5S rRNA. Binds to the 5S rRNA independently of L5 and L18.</text>
</comment>
<feature type="region of interest" description="Disordered" evidence="6">
    <location>
        <begin position="197"/>
        <end position="275"/>
    </location>
</feature>
<keyword evidence="4 5" id="KW-0687">Ribonucleoprotein</keyword>
<gene>
    <name evidence="5" type="primary">rplY</name>
    <name evidence="5" type="synonym">ctc</name>
    <name evidence="9" type="ORF">A3A49_00090</name>
</gene>
<dbReference type="InterPro" id="IPR029751">
    <property type="entry name" value="Ribosomal_L25_dom"/>
</dbReference>
<dbReference type="GO" id="GO:0006412">
    <property type="term" value="P:translation"/>
    <property type="evidence" value="ECO:0007669"/>
    <property type="project" value="UniProtKB-UniRule"/>
</dbReference>
<protein>
    <recommendedName>
        <fullName evidence="5">Large ribosomal subunit protein bL25</fullName>
    </recommendedName>
    <alternativeName>
        <fullName evidence="5">General stress protein CTC</fullName>
    </alternativeName>
</protein>
<proteinExistence type="inferred from homology"/>
<organism evidence="9 10">
    <name type="scientific">Candidatus Curtissbacteria bacterium RIFCSPLOWO2_01_FULL_38_11b</name>
    <dbReference type="NCBI Taxonomy" id="1797725"/>
    <lineage>
        <taxon>Bacteria</taxon>
        <taxon>Candidatus Curtissiibacteriota</taxon>
    </lineage>
</organism>
<dbReference type="SUPFAM" id="SSF50715">
    <property type="entry name" value="Ribosomal protein L25-like"/>
    <property type="match status" value="1"/>
</dbReference>
<feature type="domain" description="Large ribosomal subunit protein bL25 beta" evidence="8">
    <location>
        <begin position="99"/>
        <end position="181"/>
    </location>
</feature>
<feature type="compositionally biased region" description="Low complexity" evidence="6">
    <location>
        <begin position="211"/>
        <end position="236"/>
    </location>
</feature>
<accession>A0A1F5H230</accession>
<evidence type="ECO:0000256" key="3">
    <source>
        <dbReference type="ARBA" id="ARBA00022980"/>
    </source>
</evidence>
<dbReference type="Pfam" id="PF01386">
    <property type="entry name" value="Ribosomal_L25p"/>
    <property type="match status" value="1"/>
</dbReference>